<dbReference type="PANTHER" id="PTHR45947:SF3">
    <property type="entry name" value="SULFOQUINOVOSYL TRANSFERASE SQD2"/>
    <property type="match status" value="1"/>
</dbReference>
<dbReference type="Proteomes" id="UP001157961">
    <property type="component" value="Unassembled WGS sequence"/>
</dbReference>
<dbReference type="InterPro" id="IPR050194">
    <property type="entry name" value="Glycosyltransferase_grp1"/>
</dbReference>
<dbReference type="RefSeq" id="WP_283424226.1">
    <property type="nucleotide sequence ID" value="NZ_FXTY01000001.1"/>
</dbReference>
<dbReference type="Pfam" id="PF13439">
    <property type="entry name" value="Glyco_transf_4"/>
    <property type="match status" value="1"/>
</dbReference>
<dbReference type="SUPFAM" id="SSF53756">
    <property type="entry name" value="UDP-Glycosyltransferase/glycogen phosphorylase"/>
    <property type="match status" value="1"/>
</dbReference>
<keyword evidence="4" id="KW-1185">Reference proteome</keyword>
<gene>
    <name evidence="3" type="ORF">SAMN06265373_101366</name>
</gene>
<sequence>MKIVQLTPYAMDRPGGVQTNIRDLATWCRTQGHEVRIVAPPGDPNHTETDLMTVGSARPWSIHGTSFEVSRATRAELKAAVAELRQWGAEVVHMHTPWTPLLPWQVWRALSLPSIATFHATLPENTGFDPMSAALRRVGHYFNRRISRVIVPSKAPYRQWETSGANPLPSILPPTIDLSEWRTAGEAAGPSGPFRVVYMGRLEARKGVSVLLDAWRAVVATVPDAELIIGGHGEEETALRAQAEDLTRVTFRPPPNNADARTLIASADIFAAPALHGESFGLVLIEALAAGTLPVAAANEGFATVMTGTGEDLLVPPGDAGALAQKLIKLAQSPDKRAQLTNWASAHAMNFDVSTVGPKYVELYAQALAGPT</sequence>
<dbReference type="EMBL" id="FXTY01000001">
    <property type="protein sequence ID" value="SMP03574.1"/>
    <property type="molecule type" value="Genomic_DNA"/>
</dbReference>
<dbReference type="InterPro" id="IPR028098">
    <property type="entry name" value="Glyco_trans_4-like_N"/>
</dbReference>
<evidence type="ECO:0000313" key="4">
    <source>
        <dbReference type="Proteomes" id="UP001157961"/>
    </source>
</evidence>
<comment type="caution">
    <text evidence="3">The sequence shown here is derived from an EMBL/GenBank/DDBJ whole genome shotgun (WGS) entry which is preliminary data.</text>
</comment>
<dbReference type="InterPro" id="IPR001296">
    <property type="entry name" value="Glyco_trans_1"/>
</dbReference>
<accession>A0ABY1N8V5</accession>
<organism evidence="3 4">
    <name type="scientific">Shimia sagamensis</name>
    <dbReference type="NCBI Taxonomy" id="1566352"/>
    <lineage>
        <taxon>Bacteria</taxon>
        <taxon>Pseudomonadati</taxon>
        <taxon>Pseudomonadota</taxon>
        <taxon>Alphaproteobacteria</taxon>
        <taxon>Rhodobacterales</taxon>
        <taxon>Roseobacteraceae</taxon>
    </lineage>
</organism>
<dbReference type="CDD" id="cd03801">
    <property type="entry name" value="GT4_PimA-like"/>
    <property type="match status" value="1"/>
</dbReference>
<dbReference type="Gene3D" id="3.40.50.2000">
    <property type="entry name" value="Glycogen Phosphorylase B"/>
    <property type="match status" value="2"/>
</dbReference>
<name>A0ABY1N8V5_9RHOB</name>
<evidence type="ECO:0000259" key="1">
    <source>
        <dbReference type="Pfam" id="PF00534"/>
    </source>
</evidence>
<dbReference type="PANTHER" id="PTHR45947">
    <property type="entry name" value="SULFOQUINOVOSYL TRANSFERASE SQD2"/>
    <property type="match status" value="1"/>
</dbReference>
<dbReference type="Pfam" id="PF00534">
    <property type="entry name" value="Glycos_transf_1"/>
    <property type="match status" value="1"/>
</dbReference>
<evidence type="ECO:0000259" key="2">
    <source>
        <dbReference type="Pfam" id="PF13439"/>
    </source>
</evidence>
<feature type="domain" description="Glycosyltransferase subfamily 4-like N-terminal" evidence="2">
    <location>
        <begin position="14"/>
        <end position="179"/>
    </location>
</feature>
<feature type="domain" description="Glycosyl transferase family 1" evidence="1">
    <location>
        <begin position="190"/>
        <end position="342"/>
    </location>
</feature>
<evidence type="ECO:0000313" key="3">
    <source>
        <dbReference type="EMBL" id="SMP03574.1"/>
    </source>
</evidence>
<protein>
    <submittedName>
        <fullName evidence="3">Phosphatidylinositol alpha-mannosyltransferase</fullName>
    </submittedName>
</protein>
<proteinExistence type="predicted"/>
<reference evidence="3 4" key="1">
    <citation type="submission" date="2017-05" db="EMBL/GenBank/DDBJ databases">
        <authorList>
            <person name="Varghese N."/>
            <person name="Submissions S."/>
        </authorList>
    </citation>
    <scope>NUCLEOTIDE SEQUENCE [LARGE SCALE GENOMIC DNA]</scope>
    <source>
        <strain evidence="3 4">DSM 29734</strain>
    </source>
</reference>